<evidence type="ECO:0000256" key="4">
    <source>
        <dbReference type="ARBA" id="ARBA00022989"/>
    </source>
</evidence>
<evidence type="ECO:0000256" key="1">
    <source>
        <dbReference type="ARBA" id="ARBA00004651"/>
    </source>
</evidence>
<feature type="transmembrane region" description="Helical" evidence="6">
    <location>
        <begin position="651"/>
        <end position="674"/>
    </location>
</feature>
<evidence type="ECO:0000256" key="5">
    <source>
        <dbReference type="ARBA" id="ARBA00023136"/>
    </source>
</evidence>
<feature type="transmembrane region" description="Helical" evidence="6">
    <location>
        <begin position="269"/>
        <end position="295"/>
    </location>
</feature>
<organism evidence="8 9">
    <name type="scientific">Intestinimonas massiliensis</name>
    <name type="common">ex Afouda et al. 2020</name>
    <dbReference type="NCBI Taxonomy" id="1673721"/>
    <lineage>
        <taxon>Bacteria</taxon>
        <taxon>Bacillati</taxon>
        <taxon>Bacillota</taxon>
        <taxon>Clostridia</taxon>
        <taxon>Eubacteriales</taxon>
        <taxon>Intestinimonas</taxon>
    </lineage>
</organism>
<keyword evidence="5 6" id="KW-0472">Membrane</keyword>
<dbReference type="GO" id="GO:0005886">
    <property type="term" value="C:plasma membrane"/>
    <property type="evidence" value="ECO:0007669"/>
    <property type="project" value="UniProtKB-SubCell"/>
</dbReference>
<feature type="transmembrane region" description="Helical" evidence="6">
    <location>
        <begin position="572"/>
        <end position="592"/>
    </location>
</feature>
<dbReference type="EMBL" id="JANFYS010000008">
    <property type="protein sequence ID" value="MCQ4769863.1"/>
    <property type="molecule type" value="Genomic_DNA"/>
</dbReference>
<feature type="domain" description="SSD" evidence="7">
    <location>
        <begin position="526"/>
        <end position="673"/>
    </location>
</feature>
<feature type="transmembrane region" description="Helical" evidence="6">
    <location>
        <begin position="522"/>
        <end position="539"/>
    </location>
</feature>
<comment type="subcellular location">
    <subcellularLocation>
        <location evidence="1">Cell membrane</location>
        <topology evidence="1">Multi-pass membrane protein</topology>
    </subcellularLocation>
</comment>
<keyword evidence="2" id="KW-1003">Cell membrane</keyword>
<evidence type="ECO:0000313" key="9">
    <source>
        <dbReference type="Proteomes" id="UP001204562"/>
    </source>
</evidence>
<gene>
    <name evidence="8" type="ORF">NE579_05220</name>
</gene>
<name>A0AAW5JJ18_9FIRM</name>
<evidence type="ECO:0000313" key="8">
    <source>
        <dbReference type="EMBL" id="MCQ4769863.1"/>
    </source>
</evidence>
<evidence type="ECO:0000256" key="2">
    <source>
        <dbReference type="ARBA" id="ARBA00022475"/>
    </source>
</evidence>
<dbReference type="InterPro" id="IPR000731">
    <property type="entry name" value="SSD"/>
</dbReference>
<dbReference type="AlphaFoldDB" id="A0AAW5JJ18"/>
<keyword evidence="4 6" id="KW-1133">Transmembrane helix</keyword>
<dbReference type="PROSITE" id="PS50156">
    <property type="entry name" value="SSD"/>
    <property type="match status" value="1"/>
</dbReference>
<feature type="transmembrane region" description="Helical" evidence="6">
    <location>
        <begin position="613"/>
        <end position="639"/>
    </location>
</feature>
<dbReference type="PANTHER" id="PTHR33406">
    <property type="entry name" value="MEMBRANE PROTEIN MJ1562-RELATED"/>
    <property type="match status" value="1"/>
</dbReference>
<comment type="caution">
    <text evidence="8">The sequence shown here is derived from an EMBL/GenBank/DDBJ whole genome shotgun (WGS) entry which is preliminary data.</text>
</comment>
<dbReference type="PANTHER" id="PTHR33406:SF13">
    <property type="entry name" value="MEMBRANE PROTEIN YDFJ"/>
    <property type="match status" value="1"/>
</dbReference>
<feature type="transmembrane region" description="Helical" evidence="6">
    <location>
        <begin position="201"/>
        <end position="220"/>
    </location>
</feature>
<dbReference type="SUPFAM" id="SSF82866">
    <property type="entry name" value="Multidrug efflux transporter AcrB transmembrane domain"/>
    <property type="match status" value="2"/>
</dbReference>
<dbReference type="Gene3D" id="1.20.1640.10">
    <property type="entry name" value="Multidrug efflux transporter AcrB transmembrane domain"/>
    <property type="match status" value="2"/>
</dbReference>
<dbReference type="InterPro" id="IPR004869">
    <property type="entry name" value="MMPL_dom"/>
</dbReference>
<reference evidence="8" key="1">
    <citation type="submission" date="2022-06" db="EMBL/GenBank/DDBJ databases">
        <title>Isolation of gut microbiota from human fecal samples.</title>
        <authorList>
            <person name="Pamer E.G."/>
            <person name="Barat B."/>
            <person name="Waligurski E."/>
            <person name="Medina S."/>
            <person name="Paddock L."/>
            <person name="Mostad J."/>
        </authorList>
    </citation>
    <scope>NUCLEOTIDE SEQUENCE</scope>
    <source>
        <strain evidence="8">DFI.9.91</strain>
    </source>
</reference>
<dbReference type="InterPro" id="IPR050545">
    <property type="entry name" value="Mycobact_MmpL"/>
</dbReference>
<proteinExistence type="predicted"/>
<evidence type="ECO:0000256" key="6">
    <source>
        <dbReference type="SAM" id="Phobius"/>
    </source>
</evidence>
<dbReference type="Proteomes" id="UP001204562">
    <property type="component" value="Unassembled WGS sequence"/>
</dbReference>
<keyword evidence="3 6" id="KW-0812">Transmembrane</keyword>
<sequence length="710" mass="77948">MLEKIAHALTRKPKLVVSIAVLLLIPSILGAVATRINYDILSYLPDDLDSAKGEALLEEPFHMAATTMLIVEDMPPEYTNQLQKEVEQVPGVSNAIWLSSLVGIQIPQEMLPADIRDIFFSGDATMMIVQYDQPGASEATMKSIEQVRSLCNKNCFLAGFSVFIKDTKDLISQEMPLYVLMAVALSMIAMCVMMESWALPVALMCSIGLAVIYNFGTNFFKGEISFITQAIAAVLQLGVTMDYSIFLYHRYVEEVPRHADKRDAMATSIVAAFKSLSGSSLTTIAGFLALCFMRLTLGMDLGIVMAKGVVLGVATVVLVLPSILLQMDGAIRKYRHPALKPNFEKLNAFVVRHRHFFVGLFLVLFLPAVYSNNHTQVYYKLDQSLPQDMPSIVATDKLKDEFNMASSHFIVMRDDLSRAKMKELEEAIDDIPGITSVVAYDKLISGAIPDFFIPDDVKELCKAEGYQMLMVNSEYVTASNEVSQQLAELTELLHTYDPGAYITGEAAMTDDLITVSDSDFRITSYLSILAILIIVAFTFRSLTVPILLVATIELAIFINQGIPYFTGTVIAFVAPTVIGCVQLGATVDYAILMTTRFQEELQKGRDRKEAIQIAAASSDVSILTSALVFFCSTLGVALISTMDIVSSICLMLSRGAIISALISMFILPSVLVVFEPIISKTTLWWRKAKPSKASKASKTGEAALTAAEKH</sequence>
<dbReference type="Pfam" id="PF03176">
    <property type="entry name" value="MMPL"/>
    <property type="match status" value="2"/>
</dbReference>
<dbReference type="RefSeq" id="WP_256303477.1">
    <property type="nucleotide sequence ID" value="NZ_JANFYS010000008.1"/>
</dbReference>
<feature type="transmembrane region" description="Helical" evidence="6">
    <location>
        <begin position="301"/>
        <end position="325"/>
    </location>
</feature>
<accession>A0AAW5JJ18</accession>
<feature type="transmembrane region" description="Helical" evidence="6">
    <location>
        <begin position="226"/>
        <end position="248"/>
    </location>
</feature>
<evidence type="ECO:0000256" key="3">
    <source>
        <dbReference type="ARBA" id="ARBA00022692"/>
    </source>
</evidence>
<protein>
    <submittedName>
        <fullName evidence="8">MMPL family transporter</fullName>
    </submittedName>
</protein>
<evidence type="ECO:0000259" key="7">
    <source>
        <dbReference type="PROSITE" id="PS50156"/>
    </source>
</evidence>